<reference evidence="12" key="1">
    <citation type="journal article" date="2004" name="Nature">
        <title>Genome duplication in the teleost fish Tetraodon nigroviridis reveals the early vertebrate proto-karyotype.</title>
        <authorList>
            <person name="Jaillon O."/>
            <person name="Aury J.-M."/>
            <person name="Brunet F."/>
            <person name="Petit J.-L."/>
            <person name="Stange-Thomann N."/>
            <person name="Mauceli E."/>
            <person name="Bouneau L."/>
            <person name="Fischer C."/>
            <person name="Ozouf-Costaz C."/>
            <person name="Bernot A."/>
            <person name="Nicaud S."/>
            <person name="Jaffe D."/>
            <person name="Fisher S."/>
            <person name="Lutfalla G."/>
            <person name="Dossat C."/>
            <person name="Segurens B."/>
            <person name="Dasilva C."/>
            <person name="Salanoubat M."/>
            <person name="Levy M."/>
            <person name="Boudet N."/>
            <person name="Castellano S."/>
            <person name="Anthouard V."/>
            <person name="Jubin C."/>
            <person name="Castelli V."/>
            <person name="Katinka M."/>
            <person name="Vacherie B."/>
            <person name="Biemont C."/>
            <person name="Skalli Z."/>
            <person name="Cattolico L."/>
            <person name="Poulain J."/>
            <person name="De Berardinis V."/>
            <person name="Cruaud C."/>
            <person name="Duprat S."/>
            <person name="Brottier P."/>
            <person name="Coutanceau J.-P."/>
            <person name="Gouzy J."/>
            <person name="Parra G."/>
            <person name="Lardier G."/>
            <person name="Chapple C."/>
            <person name="McKernan K.J."/>
            <person name="McEwan P."/>
            <person name="Bosak S."/>
            <person name="Kellis M."/>
            <person name="Volff J.-N."/>
            <person name="Guigo R."/>
            <person name="Zody M.C."/>
            <person name="Mesirov J."/>
            <person name="Lindblad-Toh K."/>
            <person name="Birren B."/>
            <person name="Nusbaum C."/>
            <person name="Kahn D."/>
            <person name="Robinson-Rechavi M."/>
            <person name="Laudet V."/>
            <person name="Schachter V."/>
            <person name="Quetier F."/>
            <person name="Saurin W."/>
            <person name="Scarpelli C."/>
            <person name="Wincker P."/>
            <person name="Lander E.S."/>
            <person name="Weissenbach J."/>
            <person name="Roest Crollius H."/>
        </authorList>
    </citation>
    <scope>NUCLEOTIDE SEQUENCE [LARGE SCALE GENOMIC DNA]</scope>
</reference>
<dbReference type="InterPro" id="IPR031570">
    <property type="entry name" value="NBEA/BDCP_DUF4704"/>
</dbReference>
<dbReference type="GO" id="GO:0019901">
    <property type="term" value="F:protein kinase binding"/>
    <property type="evidence" value="ECO:0007669"/>
    <property type="project" value="TreeGrafter"/>
</dbReference>
<feature type="domain" description="BEACH" evidence="9">
    <location>
        <begin position="2049"/>
        <end position="2341"/>
    </location>
</feature>
<evidence type="ECO:0000256" key="2">
    <source>
        <dbReference type="ARBA" id="ARBA00008498"/>
    </source>
</evidence>
<dbReference type="InterPro" id="IPR013320">
    <property type="entry name" value="ConA-like_dom_sf"/>
</dbReference>
<dbReference type="FunFam" id="1.10.1540.10:FF:000001">
    <property type="entry name" value="neurobeachin isoform X1"/>
    <property type="match status" value="1"/>
</dbReference>
<dbReference type="Pfam" id="PF16057">
    <property type="entry name" value="DUF4800"/>
    <property type="match status" value="1"/>
</dbReference>
<dbReference type="GO" id="GO:0016020">
    <property type="term" value="C:membrane"/>
    <property type="evidence" value="ECO:0007669"/>
    <property type="project" value="TreeGrafter"/>
</dbReference>
<evidence type="ECO:0000256" key="7">
    <source>
        <dbReference type="PROSITE-ProRule" id="PRU00221"/>
    </source>
</evidence>
<proteinExistence type="inferred from homology"/>
<evidence type="ECO:0000256" key="5">
    <source>
        <dbReference type="ARBA" id="ARBA00022824"/>
    </source>
</evidence>
<organism evidence="11 12">
    <name type="scientific">Tetraodon nigroviridis</name>
    <name type="common">Spotted green pufferfish</name>
    <name type="synonym">Chelonodon nigroviridis</name>
    <dbReference type="NCBI Taxonomy" id="99883"/>
    <lineage>
        <taxon>Eukaryota</taxon>
        <taxon>Metazoa</taxon>
        <taxon>Chordata</taxon>
        <taxon>Craniata</taxon>
        <taxon>Vertebrata</taxon>
        <taxon>Euteleostomi</taxon>
        <taxon>Actinopterygii</taxon>
        <taxon>Neopterygii</taxon>
        <taxon>Teleostei</taxon>
        <taxon>Neoteleostei</taxon>
        <taxon>Acanthomorphata</taxon>
        <taxon>Eupercaria</taxon>
        <taxon>Tetraodontiformes</taxon>
        <taxon>Tetradontoidea</taxon>
        <taxon>Tetraodontidae</taxon>
        <taxon>Tetraodon</taxon>
    </lineage>
</organism>
<evidence type="ECO:0000313" key="11">
    <source>
        <dbReference type="Ensembl" id="ENSTNIP00000021575.1"/>
    </source>
</evidence>
<feature type="compositionally biased region" description="Low complexity" evidence="8">
    <location>
        <begin position="1425"/>
        <end position="1435"/>
    </location>
</feature>
<feature type="region of interest" description="Disordered" evidence="8">
    <location>
        <begin position="1394"/>
        <end position="1456"/>
    </location>
</feature>
<feature type="region of interest" description="Disordered" evidence="8">
    <location>
        <begin position="1857"/>
        <end position="1880"/>
    </location>
</feature>
<evidence type="ECO:0000256" key="1">
    <source>
        <dbReference type="ARBA" id="ARBA00004240"/>
    </source>
</evidence>
<evidence type="ECO:0000259" key="10">
    <source>
        <dbReference type="PROSITE" id="PS51783"/>
    </source>
</evidence>
<accession>H3DM27</accession>
<evidence type="ECO:0000256" key="3">
    <source>
        <dbReference type="ARBA" id="ARBA00022574"/>
    </source>
</evidence>
<comment type="similarity">
    <text evidence="2">Belongs to the WD repeat neurobeachin family.</text>
</comment>
<feature type="region of interest" description="Disordered" evidence="8">
    <location>
        <begin position="1331"/>
        <end position="1377"/>
    </location>
</feature>
<evidence type="ECO:0000259" key="9">
    <source>
        <dbReference type="PROSITE" id="PS50197"/>
    </source>
</evidence>
<dbReference type="GO" id="GO:0005829">
    <property type="term" value="C:cytosol"/>
    <property type="evidence" value="ECO:0007669"/>
    <property type="project" value="TreeGrafter"/>
</dbReference>
<feature type="compositionally biased region" description="Polar residues" evidence="8">
    <location>
        <begin position="1444"/>
        <end position="1455"/>
    </location>
</feature>
<dbReference type="SMART" id="SM00320">
    <property type="entry name" value="WD40"/>
    <property type="match status" value="3"/>
</dbReference>
<reference evidence="11" key="2">
    <citation type="submission" date="2025-08" db="UniProtKB">
        <authorList>
            <consortium name="Ensembl"/>
        </authorList>
    </citation>
    <scope>IDENTIFICATION</scope>
</reference>
<dbReference type="Pfam" id="PF20425">
    <property type="entry name" value="Neurobeachin"/>
    <property type="match status" value="1"/>
</dbReference>
<dbReference type="Gene3D" id="2.30.29.30">
    <property type="entry name" value="Pleckstrin-homology domain (PH domain)/Phosphotyrosine-binding domain (PTB)"/>
    <property type="match status" value="1"/>
</dbReference>
<dbReference type="Pfam" id="PF20426">
    <property type="entry name" value="NBCH_WD40"/>
    <property type="match status" value="1"/>
</dbReference>
<sequence length="2751" mass="309054">HRSGGMASKERLYELWMLYYTKKDVSYLQQWLEAFVASFERLIDVQSLEPRKLEDCSSDVPLLPSTTHLSVVGEHSGSTPHPLLLIKFFIIVCRNMENIDTDKTPGFIFETIKLLNFCLDQNPGCQLKMGSGDQPSLQLVVQYGLVLCESLFDPYQTWRRRLAGEEVSLLERNKYKFSPLGLPEELPALFHECLQESQKIPAFLTLRLVHLQGAVISGGKKNGLLSITPDSVEDLFSVLRAWCCQVSTEPKATRLPRLTLQCLTAVIHLLHSSSPAERQVEIKTILESYFQLLNWNRPLSSDCQDKQGWEDSLISLQSQMLTAVPEILQCSDRPVLQAVFLNNNCFEHILRLIQNSKLFQSNRRKPEREIMCDLTTCLLTEVEVDQVWEKGVESITIHALGVLTAIMSNSPSAKEVFKERIGYSQLFDVLKSQGQPTKRLLQELMNMAVEGEHAHVHHLGISNDQPLLLLLQWLPDLAGQRDLQLLVAQWLAAVCGGSLSCRTVAVEAGMVGALLQVLSQPKSLDRQCADALLGLLQELGSLSLRPEELKGLLRLLRVDQENGAAVGKMHPYCARIVRVLSAMAAREGKDSALQYFDLTPPMAGIMVPTVQRWPGSGFAFHAWLCLNMEFSHNRRPSVVSGAGTHHDMGKGARRKQLYSFFTANGTGMEAFFTMEGVLVVAVCTKKDYMAVALPEYPLSDSCWHSVAIVHIPGRRPFGHNLVTIYIDGEQRMTAQLHFPSLSEPFTSCCIGSAGHRTTTTTSPNLPISSHSNPSSPEFSFPIHGPSLIRSQSFPASFAGGRWNSVGDPSVHTIPAGLQDSEWGTPTSLDGLLGTVFICHKPLQPAQAKALHAAGANHVSLFKADGELSDLNSRLLLYYTPEAFKSQICHDLSPNHQYDGRLTGHRVVNWDIKDVVNVVGGLGVLLPLLEQVCEAEPVCNGSQEISDLLGPELTSSRGPAAMLLPLNKSSESRLERNNIAAFLLMVKNMIRHHPVNRESLLHCHGPSIIGAILSRVSGSMIDMNVLMACQLLLEQAFNDGNSPLQQQLYQHLLFDFRIWTKSHFAVCLAHLQYLSSVINKAKQRMKRKYGVQYVLDTIRTYYSVEKDGSPLSDEKQTIQTSLFSLLKDLLKSPTQEELHSVLSYILAVGEEGQMVRVLDVLYELLKSSPRLEQVQTVLLDWGVEQLYGLLLNPSFGDEVRERVFRVLYKILKSERVSECNKQRIKLKEFGYLGPVCFLEDLPVTMTTVRCLYEQVLATDSSPSFRDLLAVVSLSHRADLSVRLDICRKLFHLIHDNKDYVKQIAKQAGWQDVLTKLYVKESYASHAASLVDSGTHSSLDPNYRPLLQTDQGSLSSSISNTLDSTSFRPDEEGRDYHPLSPFDSLPFDLELGAMMDTGAHTPAGSLANTPSPLEHSKPFPPLRPRKSSSLSNVLDDSSYGKDPSGDTISNTSNPQQTPEEELYNTLTNIIFSVLWSRSGVEGAEEAVWRERGQVFSVLTKLGSSCQLVRPPDDIKRSLLEMMVDSSLSDLRGAQGVALPFCPSLVRLLRLLQDFLFAEGTDNHLLWSEKIFEGVMNLLDRLKAWHSTPGSPGNTELKEMAQIGLRIITGYIKQQRSPVSEMAYLKLHSLLQTVLCLSWEEVCFLLGQLGAHLWPGGEINDEEGEPSTTFPHLVPIVRTLLDQHADPITLHKLLPNLPVTNGSTTFAQDLKAFCHTVEWKSFYHQQVRPTMEQYELDTFGRSHDIMSNFWNSCFDDLMSTAFRRDKDRSDSKSKFQQEVVVDPYLKRVKTENGRYLSWQKQSSSQQGVVWQHWKVLRRLLTSERGAWANRVQSEVNWKLSSAETYSKMRLKLVPNYNYDPHSDASAQRDNMGMGADSPRSSEPLPLAVAKEAKVSDMEDDQLAEEDFNFLEDKVEGEEESQKEKLVLSEECELITIVAVVQGRLEVTTHHIYFYDVSSDKEETEEGIGFDFKRPLSQLREVHLRRYNLRRSALELFFIDQAHYFINFRKKVVFHFPVTQISETKIFPPQERNKVYSRILGLRPPNLFYFGSRSPQELLKASGLTQKWVNREISNFEYLMQLNTIAGRTYNDLSQYPVFPWVLCDYSSPILNLDDPAVFRDLSKPIGVVNPRHAQNVREKYESFEDPTGTIDKFHYGTHYSNAAGVMHYMIRMEPFTTLHIQLQSGRFDCADRQFHSVAAAWQARMESPADVKELIPEFFYFPEFLENMNSFDLGRLQISQDHVADVLLPRWATSREDFIRKHMKALESEHVSSHLHEWIDLIFGYKQRGEEAVKALNVFYYCTYEGAVDLDAIANETERKALEGIISNFGQTPCQLLKEAHPARMSAENAVRRQARLDTVPLNIFEQLTKLRPFVEVVSDGLPLIQAVVPKNQTRSFIIQGSDILVTVSSNGLIGTHSWLPYDKNIANYFTFTKGPHHVQSQRRTQRFLNGPFSPGVEMSARVLVVSNDGRLLFSGGHWDCSLRVTQLGKGKLVGRICRHIDVVTCLALDLCGIYLISGSRDTSCIVWKVLQQGGFSSGLSPRPVQVLCGHDQEVTCVAISTELDMAVSGSKDGTVIVHTIRRGQFLRSLRPPVESSVPAQISELHVGMEGHIVVQTSLEECSHRKGKYSVHVYSVNGRLLSSFTTEEQVTALHLVSEHVILGTVRGSLHIRDLYSLDALVAPLALKVPVRSVSVTKECSHILVGLEDGKLIVVGAGKPEEVRLGQFSRRLWGSTRRISQVSSGETEYNPTEIA</sequence>
<keyword evidence="5" id="KW-0256">Endoplasmic reticulum</keyword>
<dbReference type="GO" id="GO:0030099">
    <property type="term" value="P:myeloid cell differentiation"/>
    <property type="evidence" value="ECO:0007669"/>
    <property type="project" value="UniProtKB-ARBA"/>
</dbReference>
<dbReference type="InterPro" id="IPR023362">
    <property type="entry name" value="PH-BEACH_dom"/>
</dbReference>
<dbReference type="InterPro" id="IPR046851">
    <property type="entry name" value="NBCH_WD40"/>
</dbReference>
<dbReference type="FunCoup" id="H3DM27">
    <property type="interactions" value="350"/>
</dbReference>
<dbReference type="InterPro" id="IPR001680">
    <property type="entry name" value="WD40_rpt"/>
</dbReference>
<dbReference type="SUPFAM" id="SSF48371">
    <property type="entry name" value="ARM repeat"/>
    <property type="match status" value="1"/>
</dbReference>
<dbReference type="GO" id="GO:0008104">
    <property type="term" value="P:intracellular protein localization"/>
    <property type="evidence" value="ECO:0007669"/>
    <property type="project" value="TreeGrafter"/>
</dbReference>
<dbReference type="Pfam" id="PF02138">
    <property type="entry name" value="Beach"/>
    <property type="match status" value="1"/>
</dbReference>
<dbReference type="InterPro" id="IPR011989">
    <property type="entry name" value="ARM-like"/>
</dbReference>
<feature type="compositionally biased region" description="Basic and acidic residues" evidence="8">
    <location>
        <begin position="1366"/>
        <end position="1375"/>
    </location>
</feature>
<dbReference type="HOGENOM" id="CLU_000218_0_1_1"/>
<dbReference type="Gene3D" id="2.130.10.10">
    <property type="entry name" value="YVTN repeat-like/Quinoprotein amine dehydrogenase"/>
    <property type="match status" value="1"/>
</dbReference>
<dbReference type="Gene3D" id="1.10.1540.10">
    <property type="entry name" value="BEACH domain"/>
    <property type="match status" value="1"/>
</dbReference>
<keyword evidence="4" id="KW-0677">Repeat</keyword>
<keyword evidence="12" id="KW-1185">Reference proteome</keyword>
<evidence type="ECO:0000256" key="6">
    <source>
        <dbReference type="ARBA" id="ARBA00068540"/>
    </source>
</evidence>
<evidence type="ECO:0000256" key="4">
    <source>
        <dbReference type="ARBA" id="ARBA00022737"/>
    </source>
</evidence>
<feature type="domain" description="BEACH-type PH" evidence="10">
    <location>
        <begin position="1917"/>
        <end position="2036"/>
    </location>
</feature>
<dbReference type="SMART" id="SM01026">
    <property type="entry name" value="Beach"/>
    <property type="match status" value="1"/>
</dbReference>
<dbReference type="PROSITE" id="PS51783">
    <property type="entry name" value="PH_BEACH"/>
    <property type="match status" value="1"/>
</dbReference>
<dbReference type="STRING" id="99883.ENSTNIP00000021575"/>
<dbReference type="InterPro" id="IPR050865">
    <property type="entry name" value="BEACH_Domain"/>
</dbReference>
<dbReference type="Pfam" id="PF14844">
    <property type="entry name" value="PH_BEACH"/>
    <property type="match status" value="1"/>
</dbReference>
<evidence type="ECO:0000256" key="8">
    <source>
        <dbReference type="SAM" id="MobiDB-lite"/>
    </source>
</evidence>
<feature type="compositionally biased region" description="Low complexity" evidence="8">
    <location>
        <begin position="1351"/>
        <end position="1364"/>
    </location>
</feature>
<dbReference type="SUPFAM" id="SSF50978">
    <property type="entry name" value="WD40 repeat-like"/>
    <property type="match status" value="1"/>
</dbReference>
<reference evidence="11" key="3">
    <citation type="submission" date="2025-09" db="UniProtKB">
        <authorList>
            <consortium name="Ensembl"/>
        </authorList>
    </citation>
    <scope>IDENTIFICATION</scope>
</reference>
<evidence type="ECO:0000313" key="12">
    <source>
        <dbReference type="Proteomes" id="UP000007303"/>
    </source>
</evidence>
<dbReference type="Proteomes" id="UP000007303">
    <property type="component" value="Unassembled WGS sequence"/>
</dbReference>
<dbReference type="InterPro" id="IPR011993">
    <property type="entry name" value="PH-like_dom_sf"/>
</dbReference>
<dbReference type="CDD" id="cd01201">
    <property type="entry name" value="PH_BEACH"/>
    <property type="match status" value="1"/>
</dbReference>
<feature type="repeat" description="WD" evidence="7">
    <location>
        <begin position="2545"/>
        <end position="2586"/>
    </location>
</feature>
<dbReference type="FunFam" id="2.130.10.10:FF:001375">
    <property type="entry name" value="Neurobeachin-like protein 2"/>
    <property type="match status" value="1"/>
</dbReference>
<dbReference type="InterPro" id="IPR016024">
    <property type="entry name" value="ARM-type_fold"/>
</dbReference>
<dbReference type="InParanoid" id="H3DM27"/>
<dbReference type="PANTHER" id="PTHR13743:SF111">
    <property type="entry name" value="NEUROBEACHIN-LIKE PROTEIN 2"/>
    <property type="match status" value="1"/>
</dbReference>
<dbReference type="CDD" id="cd06071">
    <property type="entry name" value="Beach"/>
    <property type="match status" value="1"/>
</dbReference>
<dbReference type="InterPro" id="IPR015943">
    <property type="entry name" value="WD40/YVTN_repeat-like_dom_sf"/>
</dbReference>
<dbReference type="InterPro" id="IPR036322">
    <property type="entry name" value="WD40_repeat_dom_sf"/>
</dbReference>
<keyword evidence="3 7" id="KW-0853">WD repeat</keyword>
<protein>
    <recommendedName>
        <fullName evidence="6">Neurobeachin-like protein 2</fullName>
    </recommendedName>
</protein>
<name>H3DM27_TETNG</name>
<dbReference type="GeneTree" id="ENSGT00940000158454"/>
<dbReference type="PROSITE" id="PS50082">
    <property type="entry name" value="WD_REPEATS_2"/>
    <property type="match status" value="1"/>
</dbReference>
<dbReference type="PROSITE" id="PS50197">
    <property type="entry name" value="BEACH"/>
    <property type="match status" value="1"/>
</dbReference>
<dbReference type="Ensembl" id="ENSTNIT00000021810.1">
    <property type="protein sequence ID" value="ENSTNIP00000021575.1"/>
    <property type="gene ID" value="ENSTNIG00000018406.1"/>
</dbReference>
<dbReference type="Gene3D" id="1.25.10.10">
    <property type="entry name" value="Leucine-rich Repeat Variant"/>
    <property type="match status" value="1"/>
</dbReference>
<dbReference type="InterPro" id="IPR000409">
    <property type="entry name" value="BEACH_dom"/>
</dbReference>
<dbReference type="GO" id="GO:0005783">
    <property type="term" value="C:endoplasmic reticulum"/>
    <property type="evidence" value="ECO:0007669"/>
    <property type="project" value="UniProtKB-SubCell"/>
</dbReference>
<dbReference type="OMA" id="SQVCEMA"/>
<comment type="subcellular location">
    <subcellularLocation>
        <location evidence="1">Endoplasmic reticulum</location>
    </subcellularLocation>
</comment>
<dbReference type="InterPro" id="IPR036372">
    <property type="entry name" value="BEACH_dom_sf"/>
</dbReference>
<dbReference type="SUPFAM" id="SSF81837">
    <property type="entry name" value="BEACH domain"/>
    <property type="match status" value="1"/>
</dbReference>
<dbReference type="SUPFAM" id="SSF49899">
    <property type="entry name" value="Concanavalin A-like lectins/glucanases"/>
    <property type="match status" value="1"/>
</dbReference>
<dbReference type="Pfam" id="PF15787">
    <property type="entry name" value="DUF4704"/>
    <property type="match status" value="1"/>
</dbReference>
<dbReference type="SUPFAM" id="SSF50729">
    <property type="entry name" value="PH domain-like"/>
    <property type="match status" value="1"/>
</dbReference>
<dbReference type="InterPro" id="IPR046852">
    <property type="entry name" value="Neurobeachin_a-sol"/>
</dbReference>
<dbReference type="PANTHER" id="PTHR13743">
    <property type="entry name" value="BEIGE/BEACH-RELATED"/>
    <property type="match status" value="1"/>
</dbReference>